<evidence type="ECO:0000313" key="3">
    <source>
        <dbReference type="Proteomes" id="UP001143480"/>
    </source>
</evidence>
<dbReference type="Proteomes" id="UP001143480">
    <property type="component" value="Unassembled WGS sequence"/>
</dbReference>
<dbReference type="Gene3D" id="3.30.200.20">
    <property type="entry name" value="Phosphorylase Kinase, domain 1"/>
    <property type="match status" value="1"/>
</dbReference>
<dbReference type="GO" id="GO:0005737">
    <property type="term" value="C:cytoplasm"/>
    <property type="evidence" value="ECO:0007669"/>
    <property type="project" value="TreeGrafter"/>
</dbReference>
<evidence type="ECO:0000259" key="1">
    <source>
        <dbReference type="Pfam" id="PF01636"/>
    </source>
</evidence>
<reference evidence="2" key="1">
    <citation type="journal article" date="2014" name="Int. J. Syst. Evol. Microbiol.">
        <title>Complete genome sequence of Corynebacterium casei LMG S-19264T (=DSM 44701T), isolated from a smear-ripened cheese.</title>
        <authorList>
            <consortium name="US DOE Joint Genome Institute (JGI-PGF)"/>
            <person name="Walter F."/>
            <person name="Albersmeier A."/>
            <person name="Kalinowski J."/>
            <person name="Ruckert C."/>
        </authorList>
    </citation>
    <scope>NUCLEOTIDE SEQUENCE</scope>
    <source>
        <strain evidence="2">VKM Ac-1321</strain>
    </source>
</reference>
<sequence>MSAVPSIADLLERVPSWVGRAVEWQRLQGGLSHHVYRVDVDQVPYVLRVLEPQVSAVGLGIAPAREIANTETAAESVGPQVYATLPDVPAIVLEFLPGRTLGAADVRRPVVIPALAEACRRLHAGPAFGNDFDIFGKRAELLEVCRRNDLPLPDGYRDGDSTVDAVREALDERPLRAVPCHNDLLAENFIATSSGVRIIDYQLSGNNDPAFELGDIAAEADYDPDLTGLLAEAYFGEELSPALLARVRLFHIASNVTWALWFTVHHGLLAAARGEDLAGFDYAAEAADKWGQARDALADPALGRLLGTVTGRNTITP</sequence>
<dbReference type="Pfam" id="PF01636">
    <property type="entry name" value="APH"/>
    <property type="match status" value="1"/>
</dbReference>
<dbReference type="AlphaFoldDB" id="A0A9W6KMK7"/>
<reference evidence="2" key="2">
    <citation type="submission" date="2023-01" db="EMBL/GenBank/DDBJ databases">
        <authorList>
            <person name="Sun Q."/>
            <person name="Evtushenko L."/>
        </authorList>
    </citation>
    <scope>NUCLEOTIDE SEQUENCE</scope>
    <source>
        <strain evidence="2">VKM Ac-1321</strain>
    </source>
</reference>
<dbReference type="PANTHER" id="PTHR22603:SF66">
    <property type="entry name" value="ETHANOLAMINE KINASE"/>
    <property type="match status" value="1"/>
</dbReference>
<dbReference type="GO" id="GO:0004305">
    <property type="term" value="F:ethanolamine kinase activity"/>
    <property type="evidence" value="ECO:0007669"/>
    <property type="project" value="TreeGrafter"/>
</dbReference>
<organism evidence="2 3">
    <name type="scientific">Dactylosporangium matsuzakiense</name>
    <dbReference type="NCBI Taxonomy" id="53360"/>
    <lineage>
        <taxon>Bacteria</taxon>
        <taxon>Bacillati</taxon>
        <taxon>Actinomycetota</taxon>
        <taxon>Actinomycetes</taxon>
        <taxon>Micromonosporales</taxon>
        <taxon>Micromonosporaceae</taxon>
        <taxon>Dactylosporangium</taxon>
    </lineage>
</organism>
<keyword evidence="3" id="KW-1185">Reference proteome</keyword>
<dbReference type="CDD" id="cd05151">
    <property type="entry name" value="ChoK-like"/>
    <property type="match status" value="1"/>
</dbReference>
<accession>A0A9W6KMK7</accession>
<name>A0A9W6KMK7_9ACTN</name>
<dbReference type="SUPFAM" id="SSF56112">
    <property type="entry name" value="Protein kinase-like (PK-like)"/>
    <property type="match status" value="1"/>
</dbReference>
<dbReference type="InterPro" id="IPR002575">
    <property type="entry name" value="Aminoglycoside_PTrfase"/>
</dbReference>
<dbReference type="InterPro" id="IPR011009">
    <property type="entry name" value="Kinase-like_dom_sf"/>
</dbReference>
<feature type="domain" description="Aminoglycoside phosphotransferase" evidence="1">
    <location>
        <begin position="24"/>
        <end position="249"/>
    </location>
</feature>
<evidence type="ECO:0000313" key="2">
    <source>
        <dbReference type="EMBL" id="GLL02079.1"/>
    </source>
</evidence>
<protein>
    <recommendedName>
        <fullName evidence="1">Aminoglycoside phosphotransferase domain-containing protein</fullName>
    </recommendedName>
</protein>
<dbReference type="Gene3D" id="3.90.1200.10">
    <property type="match status" value="1"/>
</dbReference>
<proteinExistence type="predicted"/>
<dbReference type="PANTHER" id="PTHR22603">
    <property type="entry name" value="CHOLINE/ETHANOALAMINE KINASE"/>
    <property type="match status" value="1"/>
</dbReference>
<comment type="caution">
    <text evidence="2">The sequence shown here is derived from an EMBL/GenBank/DDBJ whole genome shotgun (WGS) entry which is preliminary data.</text>
</comment>
<gene>
    <name evidence="2" type="ORF">GCM10017581_038210</name>
</gene>
<dbReference type="RefSeq" id="WP_261963250.1">
    <property type="nucleotide sequence ID" value="NZ_BAAAXA010000003.1"/>
</dbReference>
<dbReference type="GO" id="GO:0006646">
    <property type="term" value="P:phosphatidylethanolamine biosynthetic process"/>
    <property type="evidence" value="ECO:0007669"/>
    <property type="project" value="TreeGrafter"/>
</dbReference>
<dbReference type="EMBL" id="BSFP01000020">
    <property type="protein sequence ID" value="GLL02079.1"/>
    <property type="molecule type" value="Genomic_DNA"/>
</dbReference>